<evidence type="ECO:0000313" key="2">
    <source>
        <dbReference type="Proteomes" id="UP001500552"/>
    </source>
</evidence>
<protein>
    <submittedName>
        <fullName evidence="1">Uncharacterized protein</fullName>
    </submittedName>
</protein>
<dbReference type="EMBL" id="BAABHC010000005">
    <property type="protein sequence ID" value="GAA4429836.1"/>
    <property type="molecule type" value="Genomic_DNA"/>
</dbReference>
<dbReference type="Proteomes" id="UP001500552">
    <property type="component" value="Unassembled WGS sequence"/>
</dbReference>
<comment type="caution">
    <text evidence="1">The sequence shown here is derived from an EMBL/GenBank/DDBJ whole genome shotgun (WGS) entry which is preliminary data.</text>
</comment>
<gene>
    <name evidence="1" type="ORF">GCM10023188_15750</name>
</gene>
<keyword evidence="2" id="KW-1185">Reference proteome</keyword>
<sequence length="145" mass="16780">MQDILRTKLHDYILHNNPDLLLTLQQEGKVNSYLREKITTVDAFLDQLQAEGKPAYIIEEACMGALTRELRPSRFNCLCSLLEEEFEADYRRLQESGILTYEVLNLMAACAHGFDAIGFTKDRETDQQLRYVLAGMIQEYLENEQ</sequence>
<proteinExistence type="predicted"/>
<accession>A0ABP8LKE7</accession>
<dbReference type="RefSeq" id="WP_345158104.1">
    <property type="nucleotide sequence ID" value="NZ_BAABHC010000005.1"/>
</dbReference>
<name>A0ABP8LKE7_9BACT</name>
<reference evidence="2" key="1">
    <citation type="journal article" date="2019" name="Int. J. Syst. Evol. Microbiol.">
        <title>The Global Catalogue of Microorganisms (GCM) 10K type strain sequencing project: providing services to taxonomists for standard genome sequencing and annotation.</title>
        <authorList>
            <consortium name="The Broad Institute Genomics Platform"/>
            <consortium name="The Broad Institute Genome Sequencing Center for Infectious Disease"/>
            <person name="Wu L."/>
            <person name="Ma J."/>
        </authorList>
    </citation>
    <scope>NUCLEOTIDE SEQUENCE [LARGE SCALE GENOMIC DNA]</scope>
    <source>
        <strain evidence="2">JCM 17926</strain>
    </source>
</reference>
<evidence type="ECO:0000313" key="1">
    <source>
        <dbReference type="EMBL" id="GAA4429836.1"/>
    </source>
</evidence>
<organism evidence="1 2">
    <name type="scientific">Pontibacter saemangeumensis</name>
    <dbReference type="NCBI Taxonomy" id="1084525"/>
    <lineage>
        <taxon>Bacteria</taxon>
        <taxon>Pseudomonadati</taxon>
        <taxon>Bacteroidota</taxon>
        <taxon>Cytophagia</taxon>
        <taxon>Cytophagales</taxon>
        <taxon>Hymenobacteraceae</taxon>
        <taxon>Pontibacter</taxon>
    </lineage>
</organism>